<evidence type="ECO:0008006" key="3">
    <source>
        <dbReference type="Google" id="ProtNLM"/>
    </source>
</evidence>
<reference evidence="1 2" key="1">
    <citation type="submission" date="2016-10" db="EMBL/GenBank/DDBJ databases">
        <authorList>
            <person name="de Groot N.N."/>
        </authorList>
    </citation>
    <scope>NUCLEOTIDE SEQUENCE [LARGE SCALE GENOMIC DNA]</scope>
    <source>
        <strain evidence="1 2">DSM 21632</strain>
    </source>
</reference>
<name>A0A1G8IHH4_9BACI</name>
<sequence length="57" mass="6686">MIRYRIPIPSIYVGLTKGSTNRGRLFRKYVQGYLKRTYPDMKLIKTEGMCAVCERRG</sequence>
<protein>
    <recommendedName>
        <fullName evidence="3">Transposase</fullName>
    </recommendedName>
</protein>
<keyword evidence="2" id="KW-1185">Reference proteome</keyword>
<gene>
    <name evidence="1" type="ORF">SAMN05192534_12419</name>
</gene>
<accession>A0A1G8IHH4</accession>
<proteinExistence type="predicted"/>
<evidence type="ECO:0000313" key="1">
    <source>
        <dbReference type="EMBL" id="SDI18211.1"/>
    </source>
</evidence>
<dbReference type="Proteomes" id="UP000199163">
    <property type="component" value="Unassembled WGS sequence"/>
</dbReference>
<dbReference type="AlphaFoldDB" id="A0A1G8IHH4"/>
<organism evidence="1 2">
    <name type="scientific">Alteribacillus persepolensis</name>
    <dbReference type="NCBI Taxonomy" id="568899"/>
    <lineage>
        <taxon>Bacteria</taxon>
        <taxon>Bacillati</taxon>
        <taxon>Bacillota</taxon>
        <taxon>Bacilli</taxon>
        <taxon>Bacillales</taxon>
        <taxon>Bacillaceae</taxon>
        <taxon>Alteribacillus</taxon>
    </lineage>
</organism>
<dbReference type="EMBL" id="FNDK01000024">
    <property type="protein sequence ID" value="SDI18211.1"/>
    <property type="molecule type" value="Genomic_DNA"/>
</dbReference>
<evidence type="ECO:0000313" key="2">
    <source>
        <dbReference type="Proteomes" id="UP000199163"/>
    </source>
</evidence>
<dbReference type="STRING" id="568899.SAMN05192534_12419"/>